<accession>A0A166U5P8</accession>
<feature type="coiled-coil region" evidence="1">
    <location>
        <begin position="420"/>
        <end position="454"/>
    </location>
</feature>
<evidence type="ECO:0000256" key="2">
    <source>
        <dbReference type="SAM" id="MobiDB-lite"/>
    </source>
</evidence>
<name>A0A166U5P8_9AGAM</name>
<dbReference type="STRING" id="436010.A0A166U5P8"/>
<protein>
    <recommendedName>
        <fullName evidence="3">TECPR1-like DysF domain-containing protein</fullName>
    </recommendedName>
</protein>
<dbReference type="OrthoDB" id="72441at2759"/>
<dbReference type="AlphaFoldDB" id="A0A166U5P8"/>
<keyword evidence="1" id="KW-0175">Coiled coil</keyword>
<feature type="region of interest" description="Disordered" evidence="2">
    <location>
        <begin position="48"/>
        <end position="85"/>
    </location>
</feature>
<feature type="domain" description="TECPR1-like DysF" evidence="3">
    <location>
        <begin position="94"/>
        <end position="224"/>
    </location>
</feature>
<sequence length="516" mass="56133">MSAPAPSLSFSPPECMQVDDYDAADLARQRLAPKSGFRLFTASLSNLRRDRTRSGGSRRSTRTSRSENANADEARAGEGDSEPTAAAPTIDAAIDLDSSAISGFREDKDTYRWATIYENQRGFTMWSTPYYSKLSLLPTDPLPFTVPSASSRRAVQPQVSLTEYPLPDGTWRWVSHRWMIDMRSDSGEVQHDGFEYNWRFRPEKWSANPGGLAGGLVRRRRWVRLMMRPAAAVHATQLLQGAGRASPARNSTYSGVSAAPSVSNDAADAEAEAVWAGDVDGDWARCRAVMRRLGRDGRKLEQWKRWLGGYYCEHAHLGHLLADGRMKKQWSDDEGPLPSQVAGAREPAAGVVRTEVPKAALDHFANVLRIHGDTLLHSFIYPDSRAKFLELLGHAGLLPEMNVPLGIGWSAADIDFWSYASGLDQTVEQDEAELEAKEQAVERAAEKAAVDEADAYADLEANAEVPSKASSVKASSVKAGSVKAGVVGSVKADSVKADSVEAVSTSVYGSIDGSVD</sequence>
<proteinExistence type="predicted"/>
<dbReference type="GO" id="GO:0005778">
    <property type="term" value="C:peroxisomal membrane"/>
    <property type="evidence" value="ECO:0007669"/>
    <property type="project" value="UniProtKB-ARBA"/>
</dbReference>
<dbReference type="InterPro" id="IPR010482">
    <property type="entry name" value="TECPR1-like_DysF"/>
</dbReference>
<evidence type="ECO:0000259" key="3">
    <source>
        <dbReference type="Pfam" id="PF06398"/>
    </source>
</evidence>
<evidence type="ECO:0000313" key="4">
    <source>
        <dbReference type="EMBL" id="KZP31343.1"/>
    </source>
</evidence>
<reference evidence="4" key="1">
    <citation type="journal article" date="2016" name="Mol. Biol. Evol.">
        <title>Comparative Genomics of Early-Diverging Mushroom-Forming Fungi Provides Insights into the Origins of Lignocellulose Decay Capabilities.</title>
        <authorList>
            <person name="Nagy L.G."/>
            <person name="Riley R."/>
            <person name="Tritt A."/>
            <person name="Adam C."/>
            <person name="Daum C."/>
            <person name="Floudas D."/>
            <person name="Sun H."/>
            <person name="Yadav J.S."/>
            <person name="Pangilinan J."/>
            <person name="Larsson K.H."/>
            <person name="Matsuura K."/>
            <person name="Barry K."/>
            <person name="Labutti K."/>
            <person name="Kuo R."/>
            <person name="Ohm R.A."/>
            <person name="Bhattacharya S.S."/>
            <person name="Shirouzu T."/>
            <person name="Yoshinaga Y."/>
            <person name="Martin F.M."/>
            <person name="Grigoriev I.V."/>
            <person name="Hibbett D.S."/>
        </authorList>
    </citation>
    <scope>NUCLEOTIDE SEQUENCE [LARGE SCALE GENOMIC DNA]</scope>
    <source>
        <strain evidence="4">CBS 109695</strain>
    </source>
</reference>
<evidence type="ECO:0000256" key="1">
    <source>
        <dbReference type="SAM" id="Coils"/>
    </source>
</evidence>
<organism evidence="4">
    <name type="scientific">Athelia psychrophila</name>
    <dbReference type="NCBI Taxonomy" id="1759441"/>
    <lineage>
        <taxon>Eukaryota</taxon>
        <taxon>Fungi</taxon>
        <taxon>Dikarya</taxon>
        <taxon>Basidiomycota</taxon>
        <taxon>Agaricomycotina</taxon>
        <taxon>Agaricomycetes</taxon>
        <taxon>Agaricomycetidae</taxon>
        <taxon>Atheliales</taxon>
        <taxon>Atheliaceae</taxon>
        <taxon>Athelia</taxon>
    </lineage>
</organism>
<dbReference type="GO" id="GO:0007031">
    <property type="term" value="P:peroxisome organization"/>
    <property type="evidence" value="ECO:0007669"/>
    <property type="project" value="UniProtKB-ARBA"/>
</dbReference>
<gene>
    <name evidence="4" type="ORF">FIBSPDRAFT_849833</name>
</gene>
<dbReference type="Pfam" id="PF06398">
    <property type="entry name" value="Pex24p"/>
    <property type="match status" value="1"/>
</dbReference>
<dbReference type="EMBL" id="KV417490">
    <property type="protein sequence ID" value="KZP31343.1"/>
    <property type="molecule type" value="Genomic_DNA"/>
</dbReference>
<feature type="region of interest" description="Disordered" evidence="2">
    <location>
        <begin position="463"/>
        <end position="482"/>
    </location>
</feature>